<proteinExistence type="predicted"/>
<feature type="region of interest" description="Disordered" evidence="1">
    <location>
        <begin position="371"/>
        <end position="397"/>
    </location>
</feature>
<dbReference type="AlphaFoldDB" id="A0A0N0BK86"/>
<accession>A0A0N0BK86</accession>
<name>A0A0N0BK86_9HYME</name>
<reference evidence="2 3" key="1">
    <citation type="submission" date="2015-07" db="EMBL/GenBank/DDBJ databases">
        <title>The genome of Melipona quadrifasciata.</title>
        <authorList>
            <person name="Pan H."/>
            <person name="Kapheim K."/>
        </authorList>
    </citation>
    <scope>NUCLEOTIDE SEQUENCE [LARGE SCALE GENOMIC DNA]</scope>
    <source>
        <strain evidence="2">0111107301</strain>
        <tissue evidence="2">Whole body</tissue>
    </source>
</reference>
<dbReference type="STRING" id="166423.A0A0N0BK86"/>
<dbReference type="OrthoDB" id="6431454at2759"/>
<sequence>MINFERVVSLFGVSTTGEMLRDHVGELIFQIQPPENELQKVGERVPSEHELRVQRSLQRLNVPDWYKNSPAARDGFRLKRHSDASQHGGWRALGSKTTSLSSLSSSSNRQPTTGALLSPSPTPPVFSRWSTSLLNSAGSSPASSARSSFNHRQPYLGWRSQERLTNPRTPAERLAQGILPQLQAANKVRTEETLGIYHTSLFEIRANYCSRRTVRWSNVFVIMACSLKNESRTGGFCDDWRESKEFGNASLDERDIYVTALAVVHRQRSTITLLLLEGLDQFPNTPKHNTQKERQYSPLTGVELIFANRRKREKEIVLGYLGCVADDVERSHPQRSGQSDTDEAMATAALLRNKPSPGSTTLEDVLDSLLGLPSASRTPSPGPGPVSVTGTSATMRHRTNVGQANAKAGKSCSDLRQDLQEKKRRLELREAES</sequence>
<dbReference type="Proteomes" id="UP000053105">
    <property type="component" value="Unassembled WGS sequence"/>
</dbReference>
<evidence type="ECO:0000313" key="2">
    <source>
        <dbReference type="EMBL" id="KOX80064.1"/>
    </source>
</evidence>
<keyword evidence="3" id="KW-1185">Reference proteome</keyword>
<feature type="region of interest" description="Disordered" evidence="1">
    <location>
        <begin position="76"/>
        <end position="123"/>
    </location>
</feature>
<evidence type="ECO:0000256" key="1">
    <source>
        <dbReference type="SAM" id="MobiDB-lite"/>
    </source>
</evidence>
<gene>
    <name evidence="2" type="ORF">WN51_06479</name>
</gene>
<evidence type="ECO:0000313" key="3">
    <source>
        <dbReference type="Proteomes" id="UP000053105"/>
    </source>
</evidence>
<dbReference type="EMBL" id="KQ435709">
    <property type="protein sequence ID" value="KOX80064.1"/>
    <property type="molecule type" value="Genomic_DNA"/>
</dbReference>
<protein>
    <submittedName>
        <fullName evidence="2">Uncharacterized protein</fullName>
    </submittedName>
</protein>
<organism evidence="2 3">
    <name type="scientific">Melipona quadrifasciata</name>
    <dbReference type="NCBI Taxonomy" id="166423"/>
    <lineage>
        <taxon>Eukaryota</taxon>
        <taxon>Metazoa</taxon>
        <taxon>Ecdysozoa</taxon>
        <taxon>Arthropoda</taxon>
        <taxon>Hexapoda</taxon>
        <taxon>Insecta</taxon>
        <taxon>Pterygota</taxon>
        <taxon>Neoptera</taxon>
        <taxon>Endopterygota</taxon>
        <taxon>Hymenoptera</taxon>
        <taxon>Apocrita</taxon>
        <taxon>Aculeata</taxon>
        <taxon>Apoidea</taxon>
        <taxon>Anthophila</taxon>
        <taxon>Apidae</taxon>
        <taxon>Melipona</taxon>
    </lineage>
</organism>